<dbReference type="PRINTS" id="PR00598">
    <property type="entry name" value="HTHMARR"/>
</dbReference>
<dbReference type="GO" id="GO:0006950">
    <property type="term" value="P:response to stress"/>
    <property type="evidence" value="ECO:0007669"/>
    <property type="project" value="TreeGrafter"/>
</dbReference>
<dbReference type="PANTHER" id="PTHR33164">
    <property type="entry name" value="TRANSCRIPTIONAL REGULATOR, MARR FAMILY"/>
    <property type="match status" value="1"/>
</dbReference>
<evidence type="ECO:0000313" key="6">
    <source>
        <dbReference type="Proteomes" id="UP000598775"/>
    </source>
</evidence>
<dbReference type="InterPro" id="IPR023187">
    <property type="entry name" value="Tscrpt_reg_MarR-type_CS"/>
</dbReference>
<dbReference type="InterPro" id="IPR036388">
    <property type="entry name" value="WH-like_DNA-bd_sf"/>
</dbReference>
<dbReference type="GO" id="GO:0003700">
    <property type="term" value="F:DNA-binding transcription factor activity"/>
    <property type="evidence" value="ECO:0007669"/>
    <property type="project" value="InterPro"/>
</dbReference>
<dbReference type="AlphaFoldDB" id="A0A917BA96"/>
<comment type="caution">
    <text evidence="5">The sequence shown here is derived from an EMBL/GenBank/DDBJ whole genome shotgun (WGS) entry which is preliminary data.</text>
</comment>
<keyword evidence="1" id="KW-0805">Transcription regulation</keyword>
<keyword evidence="6" id="KW-1185">Reference proteome</keyword>
<dbReference type="InterPro" id="IPR039422">
    <property type="entry name" value="MarR/SlyA-like"/>
</dbReference>
<dbReference type="SUPFAM" id="SSF46785">
    <property type="entry name" value="Winged helix' DNA-binding domain"/>
    <property type="match status" value="1"/>
</dbReference>
<evidence type="ECO:0000313" key="5">
    <source>
        <dbReference type="EMBL" id="GGF33036.1"/>
    </source>
</evidence>
<keyword evidence="3" id="KW-0804">Transcription</keyword>
<dbReference type="Pfam" id="PF12802">
    <property type="entry name" value="MarR_2"/>
    <property type="match status" value="1"/>
</dbReference>
<gene>
    <name evidence="5" type="ORF">GCM10011399_27680</name>
</gene>
<dbReference type="Proteomes" id="UP000598775">
    <property type="component" value="Unassembled WGS sequence"/>
</dbReference>
<dbReference type="Gene3D" id="1.10.10.10">
    <property type="entry name" value="Winged helix-like DNA-binding domain superfamily/Winged helix DNA-binding domain"/>
    <property type="match status" value="1"/>
</dbReference>
<dbReference type="PANTHER" id="PTHR33164:SF57">
    <property type="entry name" value="MARR-FAMILY TRANSCRIPTIONAL REGULATOR"/>
    <property type="match status" value="1"/>
</dbReference>
<evidence type="ECO:0000259" key="4">
    <source>
        <dbReference type="PROSITE" id="PS50995"/>
    </source>
</evidence>
<dbReference type="SMART" id="SM00347">
    <property type="entry name" value="HTH_MARR"/>
    <property type="match status" value="1"/>
</dbReference>
<reference evidence="5 6" key="1">
    <citation type="journal article" date="2014" name="Int. J. Syst. Evol. Microbiol.">
        <title>Complete genome sequence of Corynebacterium casei LMG S-19264T (=DSM 44701T), isolated from a smear-ripened cheese.</title>
        <authorList>
            <consortium name="US DOE Joint Genome Institute (JGI-PGF)"/>
            <person name="Walter F."/>
            <person name="Albersmeier A."/>
            <person name="Kalinowski J."/>
            <person name="Ruckert C."/>
        </authorList>
    </citation>
    <scope>NUCLEOTIDE SEQUENCE [LARGE SCALE GENOMIC DNA]</scope>
    <source>
        <strain evidence="5 6">CGMCC 1.12976</strain>
    </source>
</reference>
<name>A0A917BA96_9MICO</name>
<evidence type="ECO:0000256" key="2">
    <source>
        <dbReference type="ARBA" id="ARBA00023125"/>
    </source>
</evidence>
<dbReference type="GO" id="GO:0003677">
    <property type="term" value="F:DNA binding"/>
    <property type="evidence" value="ECO:0007669"/>
    <property type="project" value="UniProtKB-KW"/>
</dbReference>
<accession>A0A917BA96</accession>
<keyword evidence="2" id="KW-0238">DNA-binding</keyword>
<dbReference type="EMBL" id="BMGP01000005">
    <property type="protein sequence ID" value="GGF33036.1"/>
    <property type="molecule type" value="Genomic_DNA"/>
</dbReference>
<dbReference type="PROSITE" id="PS01117">
    <property type="entry name" value="HTH_MARR_1"/>
    <property type="match status" value="1"/>
</dbReference>
<organism evidence="5 6">
    <name type="scientific">Subtercola lobariae</name>
    <dbReference type="NCBI Taxonomy" id="1588641"/>
    <lineage>
        <taxon>Bacteria</taxon>
        <taxon>Bacillati</taxon>
        <taxon>Actinomycetota</taxon>
        <taxon>Actinomycetes</taxon>
        <taxon>Micrococcales</taxon>
        <taxon>Microbacteriaceae</taxon>
        <taxon>Subtercola</taxon>
    </lineage>
</organism>
<evidence type="ECO:0000256" key="1">
    <source>
        <dbReference type="ARBA" id="ARBA00023015"/>
    </source>
</evidence>
<dbReference type="RefSeq" id="WP_188679205.1">
    <property type="nucleotide sequence ID" value="NZ_BMGP01000005.1"/>
</dbReference>
<dbReference type="InterPro" id="IPR000835">
    <property type="entry name" value="HTH_MarR-typ"/>
</dbReference>
<proteinExistence type="predicted"/>
<dbReference type="PROSITE" id="PS50995">
    <property type="entry name" value="HTH_MARR_2"/>
    <property type="match status" value="1"/>
</dbReference>
<sequence>MTESANLPIGMIAQQLQRGFEAECFSRLAAAGFTGLRMRHSVLLNALGPQGARITQLANELNMTKQAMGELIDELESNGYLERTSDPNDRRARIIYYTEQGRRALATAMEIMPAIEREYAEMVGASRYAEAKLVMATLVDASEA</sequence>
<feature type="domain" description="HTH marR-type" evidence="4">
    <location>
        <begin position="6"/>
        <end position="143"/>
    </location>
</feature>
<dbReference type="InterPro" id="IPR036390">
    <property type="entry name" value="WH_DNA-bd_sf"/>
</dbReference>
<evidence type="ECO:0000256" key="3">
    <source>
        <dbReference type="ARBA" id="ARBA00023163"/>
    </source>
</evidence>
<protein>
    <recommendedName>
        <fullName evidence="4">HTH marR-type domain-containing protein</fullName>
    </recommendedName>
</protein>